<accession>A0A1H9JFA1</accession>
<proteinExistence type="predicted"/>
<dbReference type="Pfam" id="PF00085">
    <property type="entry name" value="Thioredoxin"/>
    <property type="match status" value="1"/>
</dbReference>
<dbReference type="InterPro" id="IPR036249">
    <property type="entry name" value="Thioredoxin-like_sf"/>
</dbReference>
<evidence type="ECO:0000259" key="1">
    <source>
        <dbReference type="PROSITE" id="PS51352"/>
    </source>
</evidence>
<dbReference type="AlphaFoldDB" id="A0A1H9JFA1"/>
<sequence length="101" mass="11000">MSTIEPSADNLNEAISGNDLVVIDFRAERCEPCRKSGPVFEQVSGEHEGVVSAKADAEARRDLAQAFETRSVPTLVIVREQVAVFRRAGALKEHPSRVPLA</sequence>
<name>A0A1H9JFA1_9ACTN</name>
<dbReference type="STRING" id="403935.SAMN05216481_11777"/>
<dbReference type="Gene3D" id="3.40.30.10">
    <property type="entry name" value="Glutaredoxin"/>
    <property type="match status" value="1"/>
</dbReference>
<organism evidence="2 3">
    <name type="scientific">Streptomyces radiopugnans</name>
    <dbReference type="NCBI Taxonomy" id="403935"/>
    <lineage>
        <taxon>Bacteria</taxon>
        <taxon>Bacillati</taxon>
        <taxon>Actinomycetota</taxon>
        <taxon>Actinomycetes</taxon>
        <taxon>Kitasatosporales</taxon>
        <taxon>Streptomycetaceae</taxon>
        <taxon>Streptomyces</taxon>
    </lineage>
</organism>
<reference evidence="2 3" key="1">
    <citation type="submission" date="2016-10" db="EMBL/GenBank/DDBJ databases">
        <authorList>
            <person name="de Groot N.N."/>
        </authorList>
    </citation>
    <scope>NUCLEOTIDE SEQUENCE [LARGE SCALE GENOMIC DNA]</scope>
    <source>
        <strain evidence="2 3">CGMCC 4.3519</strain>
    </source>
</reference>
<dbReference type="EMBL" id="FOET01000017">
    <property type="protein sequence ID" value="SEQ85449.1"/>
    <property type="molecule type" value="Genomic_DNA"/>
</dbReference>
<dbReference type="Proteomes" id="UP000199055">
    <property type="component" value="Unassembled WGS sequence"/>
</dbReference>
<dbReference type="PANTHER" id="PTHR43601:SF3">
    <property type="entry name" value="THIOREDOXIN, MITOCHONDRIAL"/>
    <property type="match status" value="1"/>
</dbReference>
<dbReference type="SUPFAM" id="SSF52833">
    <property type="entry name" value="Thioredoxin-like"/>
    <property type="match status" value="1"/>
</dbReference>
<feature type="domain" description="Thioredoxin" evidence="1">
    <location>
        <begin position="1"/>
        <end position="101"/>
    </location>
</feature>
<dbReference type="PANTHER" id="PTHR43601">
    <property type="entry name" value="THIOREDOXIN, MITOCHONDRIAL"/>
    <property type="match status" value="1"/>
</dbReference>
<keyword evidence="3" id="KW-1185">Reference proteome</keyword>
<dbReference type="RefSeq" id="WP_177214110.1">
    <property type="nucleotide sequence ID" value="NZ_FOET01000017.1"/>
</dbReference>
<dbReference type="PROSITE" id="PS51352">
    <property type="entry name" value="THIOREDOXIN_2"/>
    <property type="match status" value="1"/>
</dbReference>
<evidence type="ECO:0000313" key="3">
    <source>
        <dbReference type="Proteomes" id="UP000199055"/>
    </source>
</evidence>
<dbReference type="CDD" id="cd02947">
    <property type="entry name" value="TRX_family"/>
    <property type="match status" value="1"/>
</dbReference>
<gene>
    <name evidence="2" type="ORF">SAMN05216481_11777</name>
</gene>
<dbReference type="InterPro" id="IPR013766">
    <property type="entry name" value="Thioredoxin_domain"/>
</dbReference>
<protein>
    <submittedName>
        <fullName evidence="2">Thioredoxin 1</fullName>
    </submittedName>
</protein>
<dbReference type="GO" id="GO:0045454">
    <property type="term" value="P:cell redox homeostasis"/>
    <property type="evidence" value="ECO:0007669"/>
    <property type="project" value="TreeGrafter"/>
</dbReference>
<evidence type="ECO:0000313" key="2">
    <source>
        <dbReference type="EMBL" id="SEQ85449.1"/>
    </source>
</evidence>